<accession>A0ABM9I7J3</accession>
<sequence length="122" mass="13479">MGPRKGRPVELYAKKRKVLLSVEAWECSRVDECDGGDSLVIGSGGLATKEQIDHQCQHEADDDHGGNGDEDVLVFVLNPDITGQFPEPAENSWSVRQDQSEQKQADTDEDKDFSNRHGSNPL</sequence>
<keyword evidence="3" id="KW-1185">Reference proteome</keyword>
<feature type="region of interest" description="Disordered" evidence="1">
    <location>
        <begin position="80"/>
        <end position="122"/>
    </location>
</feature>
<evidence type="ECO:0000256" key="1">
    <source>
        <dbReference type="SAM" id="MobiDB-lite"/>
    </source>
</evidence>
<protein>
    <submittedName>
        <fullName evidence="2">Uncharacterized protein</fullName>
    </submittedName>
</protein>
<reference evidence="2 3" key="1">
    <citation type="submission" date="2023-03" db="EMBL/GenBank/DDBJ databases">
        <authorList>
            <person name="Pearce D."/>
        </authorList>
    </citation>
    <scope>NUCLEOTIDE SEQUENCE [LARGE SCALE GENOMIC DNA]</scope>
    <source>
        <strain evidence="2">Msz</strain>
    </source>
</reference>
<evidence type="ECO:0000313" key="2">
    <source>
        <dbReference type="EMBL" id="CAI8942812.1"/>
    </source>
</evidence>
<name>A0ABM9I7J3_9GAMM</name>
<dbReference type="EMBL" id="OX458333">
    <property type="protein sequence ID" value="CAI8942812.1"/>
    <property type="molecule type" value="Genomic_DNA"/>
</dbReference>
<gene>
    <name evidence="2" type="ORF">MSZNOR_4279</name>
</gene>
<evidence type="ECO:0000313" key="3">
    <source>
        <dbReference type="Proteomes" id="UP001162030"/>
    </source>
</evidence>
<organism evidence="2 3">
    <name type="scientific">Methylocaldum szegediense</name>
    <dbReference type="NCBI Taxonomy" id="73780"/>
    <lineage>
        <taxon>Bacteria</taxon>
        <taxon>Pseudomonadati</taxon>
        <taxon>Pseudomonadota</taxon>
        <taxon>Gammaproteobacteria</taxon>
        <taxon>Methylococcales</taxon>
        <taxon>Methylococcaceae</taxon>
        <taxon>Methylocaldum</taxon>
    </lineage>
</organism>
<dbReference type="Proteomes" id="UP001162030">
    <property type="component" value="Chromosome"/>
</dbReference>
<proteinExistence type="predicted"/>